<sequence length="245" mass="28056">MFRKGALLLSAFLIFSLTLFLVRWDSVATFAESEKDQEVLLIQRALQAKGIADREPADTLIVKGDFSPIEGQENILVVNMSKHQAFLAAFEEESNRLIALSKDTSMISKATSFDLPGLEISGIFVEEKADNRLGGFEETTWNRIYRIDDQNVFHQIFAHVQESEYYWHESWDDPKGLYWHGVHEENKLTYPSPGTIEIAKKVKRLRSAGDPHLLPDLAEFTVASTEDSVVTYLWDDKQLRFIEKK</sequence>
<reference evidence="1 2" key="1">
    <citation type="submission" date="2019-10" db="EMBL/GenBank/DDBJ databases">
        <title>Whole-genome sequence of the extremophile Heliorestis acidaminivorans DSM 24790.</title>
        <authorList>
            <person name="Kyndt J.A."/>
            <person name="Meyer T.E."/>
        </authorList>
    </citation>
    <scope>NUCLEOTIDE SEQUENCE [LARGE SCALE GENOMIC DNA]</scope>
    <source>
        <strain evidence="1 2">DSM 24790</strain>
    </source>
</reference>
<dbReference type="Proteomes" id="UP000468766">
    <property type="component" value="Unassembled WGS sequence"/>
</dbReference>
<accession>A0A6I0EVV3</accession>
<dbReference type="OrthoDB" id="2079635at2"/>
<evidence type="ECO:0000313" key="1">
    <source>
        <dbReference type="EMBL" id="KAB2954544.1"/>
    </source>
</evidence>
<evidence type="ECO:0000313" key="2">
    <source>
        <dbReference type="Proteomes" id="UP000468766"/>
    </source>
</evidence>
<proteinExistence type="predicted"/>
<dbReference type="EMBL" id="WBXO01000001">
    <property type="protein sequence ID" value="KAB2954544.1"/>
    <property type="molecule type" value="Genomic_DNA"/>
</dbReference>
<protein>
    <submittedName>
        <fullName evidence="1">Uncharacterized protein</fullName>
    </submittedName>
</protein>
<name>A0A6I0EVV3_9FIRM</name>
<keyword evidence="2" id="KW-1185">Reference proteome</keyword>
<organism evidence="1 2">
    <name type="scientific">Heliorestis acidaminivorans</name>
    <dbReference type="NCBI Taxonomy" id="553427"/>
    <lineage>
        <taxon>Bacteria</taxon>
        <taxon>Bacillati</taxon>
        <taxon>Bacillota</taxon>
        <taxon>Clostridia</taxon>
        <taxon>Eubacteriales</taxon>
        <taxon>Heliobacteriaceae</taxon>
        <taxon>Heliorestis</taxon>
    </lineage>
</organism>
<dbReference type="RefSeq" id="WP_151618089.1">
    <property type="nucleotide sequence ID" value="NZ_WBXO01000001.1"/>
</dbReference>
<gene>
    <name evidence="1" type="ORF">F9B85_02390</name>
</gene>
<dbReference type="AlphaFoldDB" id="A0A6I0EVV3"/>
<comment type="caution">
    <text evidence="1">The sequence shown here is derived from an EMBL/GenBank/DDBJ whole genome shotgun (WGS) entry which is preliminary data.</text>
</comment>